<comment type="caution">
    <text evidence="1">The sequence shown here is derived from an EMBL/GenBank/DDBJ whole genome shotgun (WGS) entry which is preliminary data.</text>
</comment>
<accession>A0A3M0HX31</accession>
<keyword evidence="2" id="KW-1185">Reference proteome</keyword>
<gene>
    <name evidence="1" type="ORF">CTZ28_33815</name>
</gene>
<dbReference type="AlphaFoldDB" id="A0A3M0HX31"/>
<evidence type="ECO:0000313" key="2">
    <source>
        <dbReference type="Proteomes" id="UP000270471"/>
    </source>
</evidence>
<dbReference type="EMBL" id="PENI01000029">
    <property type="protein sequence ID" value="RMB81597.1"/>
    <property type="molecule type" value="Genomic_DNA"/>
</dbReference>
<proteinExistence type="predicted"/>
<dbReference type="OrthoDB" id="3403133at2"/>
<dbReference type="Proteomes" id="UP000270471">
    <property type="component" value="Unassembled WGS sequence"/>
</dbReference>
<sequence length="252" mass="28137">MSVAPGRSGLDLGPEWTRRWTATWRTAGDEVSCTVRDLAHTRIADATPMRWFSWRRTQRHRPDLQFLVSTGRHHGTESLEEARLLLALDFAANLVDVVSQPMRLWFDTATGRRRHIPDFLAVPHTGAWLIDVRPWALIEPKDLEAFAAAAEVALVCGWHYVVAAGWKKNVTATVDVFSTQRRALSDPLALRPRLLAAAQDGGTFGELADAAPFPPLARAQLLHLLWHRQLGIDLSQPFGDRSVVVHPQGGER</sequence>
<name>A0A3M0HX31_9ACTN</name>
<dbReference type="NCBIfam" id="NF033179">
    <property type="entry name" value="TnsA_like_Actin"/>
    <property type="match status" value="1"/>
</dbReference>
<organism evidence="1 2">
    <name type="scientific">Streptomyces shenzhenensis</name>
    <dbReference type="NCBI Taxonomy" id="943815"/>
    <lineage>
        <taxon>Bacteria</taxon>
        <taxon>Bacillati</taxon>
        <taxon>Actinomycetota</taxon>
        <taxon>Actinomycetes</taxon>
        <taxon>Kitasatosporales</taxon>
        <taxon>Streptomycetaceae</taxon>
        <taxon>Streptomyces</taxon>
    </lineage>
</organism>
<evidence type="ECO:0008006" key="3">
    <source>
        <dbReference type="Google" id="ProtNLM"/>
    </source>
</evidence>
<evidence type="ECO:0000313" key="1">
    <source>
        <dbReference type="EMBL" id="RMB81597.1"/>
    </source>
</evidence>
<dbReference type="InterPro" id="IPR048000">
    <property type="entry name" value="TnsA-like"/>
</dbReference>
<reference evidence="1 2" key="1">
    <citation type="submission" date="2017-11" db="EMBL/GenBank/DDBJ databases">
        <title>Draft genome of actinobacteria isolated from guarana (Paullinia cupana (Mart.) Ducke.</title>
        <authorList>
            <person name="Siqueira K.A."/>
            <person name="Liotti R.G."/>
            <person name="Mendes T.A.O."/>
            <person name="Soares M.A."/>
        </authorList>
    </citation>
    <scope>NUCLEOTIDE SEQUENCE [LARGE SCALE GENOMIC DNA]</scope>
    <source>
        <strain evidence="1 2">193</strain>
    </source>
</reference>
<protein>
    <recommendedName>
        <fullName evidence="3">TnsA-like heteromeric transposase endonuclease subunit</fullName>
    </recommendedName>
</protein>
<dbReference type="RefSeq" id="WP_121893585.1">
    <property type="nucleotide sequence ID" value="NZ_PENI01000029.1"/>
</dbReference>